<reference evidence="3" key="1">
    <citation type="journal article" date="2015" name="MBio">
        <title>Genome-Resolved Metagenomic Analysis Reveals Roles for Candidate Phyla and Other Microbial Community Members in Biogeochemical Transformations in Oil Reservoirs.</title>
        <authorList>
            <person name="Hu P."/>
            <person name="Tom L."/>
            <person name="Singh A."/>
            <person name="Thomas B.C."/>
            <person name="Baker B.J."/>
            <person name="Piceno Y.M."/>
            <person name="Andersen G.L."/>
            <person name="Banfield J.F."/>
        </authorList>
    </citation>
    <scope>NUCLEOTIDE SEQUENCE [LARGE SCALE GENOMIC DNA]</scope>
</reference>
<dbReference type="AlphaFoldDB" id="A0A124FFD5"/>
<sequence>MNFKILKSIVWLLTACFLVLYLCNLIDDYTFRIVISVGTGVFLARNRPTLWNFIKLVALLTGLLLGYFLLPSVFL</sequence>
<comment type="caution">
    <text evidence="2">The sequence shown here is derived from an EMBL/GenBank/DDBJ whole genome shotgun (WGS) entry which is preliminary data.</text>
</comment>
<keyword evidence="1" id="KW-0812">Transmembrane</keyword>
<name>A0A124FFD5_9EURY</name>
<dbReference type="Proteomes" id="UP000053911">
    <property type="component" value="Unassembled WGS sequence"/>
</dbReference>
<organism evidence="2 3">
    <name type="scientific">Thermococcus sibiricus</name>
    <dbReference type="NCBI Taxonomy" id="172049"/>
    <lineage>
        <taxon>Archaea</taxon>
        <taxon>Methanobacteriati</taxon>
        <taxon>Methanobacteriota</taxon>
        <taxon>Thermococci</taxon>
        <taxon>Thermococcales</taxon>
        <taxon>Thermococcaceae</taxon>
        <taxon>Thermococcus</taxon>
    </lineage>
</organism>
<evidence type="ECO:0000313" key="3">
    <source>
        <dbReference type="Proteomes" id="UP000053911"/>
    </source>
</evidence>
<proteinExistence type="predicted"/>
<feature type="transmembrane region" description="Helical" evidence="1">
    <location>
        <begin position="49"/>
        <end position="70"/>
    </location>
</feature>
<dbReference type="EMBL" id="LGFD01000015">
    <property type="protein sequence ID" value="KUK17755.1"/>
    <property type="molecule type" value="Genomic_DNA"/>
</dbReference>
<evidence type="ECO:0000313" key="2">
    <source>
        <dbReference type="EMBL" id="KUK17755.1"/>
    </source>
</evidence>
<keyword evidence="1" id="KW-0472">Membrane</keyword>
<protein>
    <submittedName>
        <fullName evidence="2">Uncharacterized protein</fullName>
    </submittedName>
</protein>
<evidence type="ECO:0000256" key="1">
    <source>
        <dbReference type="SAM" id="Phobius"/>
    </source>
</evidence>
<accession>A0A124FFD5</accession>
<gene>
    <name evidence="2" type="ORF">XD54_0941</name>
</gene>
<keyword evidence="1" id="KW-1133">Transmembrane helix</keyword>